<keyword evidence="12 15" id="KW-0233">DNA recombination</keyword>
<feature type="region of interest" description="Disordered" evidence="16">
    <location>
        <begin position="306"/>
        <end position="355"/>
    </location>
</feature>
<evidence type="ECO:0000256" key="13">
    <source>
        <dbReference type="ARBA" id="ARBA00023204"/>
    </source>
</evidence>
<dbReference type="AlphaFoldDB" id="A0A319D6Q4"/>
<dbReference type="SUPFAM" id="SSF57850">
    <property type="entry name" value="RING/U-box"/>
    <property type="match status" value="1"/>
</dbReference>
<evidence type="ECO:0000256" key="11">
    <source>
        <dbReference type="ARBA" id="ARBA00022833"/>
    </source>
</evidence>
<comment type="function">
    <text evidence="15">Acts in a DNA repair pathway for removal of UV-induced DNA damage that is distinct from classical nucleotide excision repair and in repair of ionizing radiation damage. Functions in homologous recombination repair of DNA double strand breaks and in recovery of stalled replication forks.</text>
</comment>
<evidence type="ECO:0000256" key="6">
    <source>
        <dbReference type="ARBA" id="ARBA00022679"/>
    </source>
</evidence>
<dbReference type="GO" id="GO:0030915">
    <property type="term" value="C:Smc5-Smc6 complex"/>
    <property type="evidence" value="ECO:0007669"/>
    <property type="project" value="UniProtKB-UniRule"/>
</dbReference>
<keyword evidence="8 15" id="KW-0227">DNA damage</keyword>
<evidence type="ECO:0000256" key="15">
    <source>
        <dbReference type="RuleBase" id="RU368018"/>
    </source>
</evidence>
<feature type="compositionally biased region" description="Basic and acidic residues" evidence="16">
    <location>
        <begin position="306"/>
        <end position="318"/>
    </location>
</feature>
<evidence type="ECO:0000256" key="2">
    <source>
        <dbReference type="ARBA" id="ARBA00004123"/>
    </source>
</evidence>
<evidence type="ECO:0000256" key="8">
    <source>
        <dbReference type="ARBA" id="ARBA00022763"/>
    </source>
</evidence>
<keyword evidence="6 15" id="KW-0808">Transferase</keyword>
<dbReference type="EC" id="2.3.2.27" evidence="4 15"/>
<dbReference type="GO" id="GO:0008270">
    <property type="term" value="F:zinc ion binding"/>
    <property type="evidence" value="ECO:0007669"/>
    <property type="project" value="UniProtKB-KW"/>
</dbReference>
<comment type="subunit">
    <text evidence="15">Component of the Smc5-Smc6 complex.</text>
</comment>
<dbReference type="VEuPathDB" id="FungiDB:BO71DRAFT_355957"/>
<feature type="domain" description="Non-structural maintenance of chromosomes element 1 RING C4HC3-type" evidence="17">
    <location>
        <begin position="253"/>
        <end position="295"/>
    </location>
</feature>
<evidence type="ECO:0000256" key="1">
    <source>
        <dbReference type="ARBA" id="ARBA00000900"/>
    </source>
</evidence>
<reference evidence="18 19" key="1">
    <citation type="submission" date="2018-02" db="EMBL/GenBank/DDBJ databases">
        <title>The genomes of Aspergillus section Nigri reveals drivers in fungal speciation.</title>
        <authorList>
            <consortium name="DOE Joint Genome Institute"/>
            <person name="Vesth T.C."/>
            <person name="Nybo J."/>
            <person name="Theobald S."/>
            <person name="Brandl J."/>
            <person name="Frisvad J.C."/>
            <person name="Nielsen K.F."/>
            <person name="Lyhne E.K."/>
            <person name="Kogle M.E."/>
            <person name="Kuo A."/>
            <person name="Riley R."/>
            <person name="Clum A."/>
            <person name="Nolan M."/>
            <person name="Lipzen A."/>
            <person name="Salamov A."/>
            <person name="Henrissat B."/>
            <person name="Wiebenga A."/>
            <person name="De vries R.P."/>
            <person name="Grigoriev I.V."/>
            <person name="Mortensen U.H."/>
            <person name="Andersen M.R."/>
            <person name="Baker S.E."/>
        </authorList>
    </citation>
    <scope>NUCLEOTIDE SEQUENCE [LARGE SCALE GENOMIC DNA]</scope>
    <source>
        <strain evidence="18 19">CBS 707.79</strain>
    </source>
</reference>
<dbReference type="Pfam" id="PF08746">
    <property type="entry name" value="zf-RING-like"/>
    <property type="match status" value="1"/>
</dbReference>
<evidence type="ECO:0000256" key="14">
    <source>
        <dbReference type="ARBA" id="ARBA00023242"/>
    </source>
</evidence>
<dbReference type="FunFam" id="1.10.10.10:FF:000725">
    <property type="entry name" value="DNA repair protein Nse1, putative"/>
    <property type="match status" value="1"/>
</dbReference>
<dbReference type="GO" id="GO:0061630">
    <property type="term" value="F:ubiquitin protein ligase activity"/>
    <property type="evidence" value="ECO:0007669"/>
    <property type="project" value="UniProtKB-EC"/>
</dbReference>
<comment type="similarity">
    <text evidence="3 15">Belongs to the NSE1 family.</text>
</comment>
<dbReference type="InterPro" id="IPR013083">
    <property type="entry name" value="Znf_RING/FYVE/PHD"/>
</dbReference>
<keyword evidence="11 15" id="KW-0862">Zinc</keyword>
<comment type="catalytic activity">
    <reaction evidence="1 15">
        <text>S-ubiquitinyl-[E2 ubiquitin-conjugating enzyme]-L-cysteine + [acceptor protein]-L-lysine = [E2 ubiquitin-conjugating enzyme]-L-cysteine + N(6)-ubiquitinyl-[acceptor protein]-L-lysine.</text>
        <dbReference type="EC" id="2.3.2.27"/>
    </reaction>
</comment>
<feature type="region of interest" description="Disordered" evidence="16">
    <location>
        <begin position="166"/>
        <end position="194"/>
    </location>
</feature>
<dbReference type="OrthoDB" id="185455at2759"/>
<evidence type="ECO:0000256" key="7">
    <source>
        <dbReference type="ARBA" id="ARBA00022723"/>
    </source>
</evidence>
<keyword evidence="7 15" id="KW-0479">Metal-binding</keyword>
<keyword evidence="14 15" id="KW-0539">Nucleus</keyword>
<dbReference type="Proteomes" id="UP000247810">
    <property type="component" value="Unassembled WGS sequence"/>
</dbReference>
<feature type="compositionally biased region" description="Gly residues" evidence="16">
    <location>
        <begin position="182"/>
        <end position="192"/>
    </location>
</feature>
<comment type="subcellular location">
    <subcellularLocation>
        <location evidence="2 15">Nucleus</location>
    </subcellularLocation>
</comment>
<dbReference type="GO" id="GO:0000724">
    <property type="term" value="P:double-strand break repair via homologous recombination"/>
    <property type="evidence" value="ECO:0007669"/>
    <property type="project" value="TreeGrafter"/>
</dbReference>
<dbReference type="PANTHER" id="PTHR20973:SF0">
    <property type="entry name" value="NON-STRUCTURAL MAINTENANCE OF CHROMOSOMES ELEMENT 1 HOMOLOG"/>
    <property type="match status" value="1"/>
</dbReference>
<keyword evidence="9 15" id="KW-0863">Zinc-finger</keyword>
<dbReference type="STRING" id="1448320.A0A319D6Q4"/>
<name>A0A319D6Q4_9EURO</name>
<proteinExistence type="inferred from homology"/>
<evidence type="ECO:0000313" key="18">
    <source>
        <dbReference type="EMBL" id="PYH93136.1"/>
    </source>
</evidence>
<keyword evidence="19" id="KW-1185">Reference proteome</keyword>
<evidence type="ECO:0000256" key="12">
    <source>
        <dbReference type="ARBA" id="ARBA00023172"/>
    </source>
</evidence>
<dbReference type="Gene3D" id="3.30.40.10">
    <property type="entry name" value="Zinc/RING finger domain, C3HC4 (zinc finger)"/>
    <property type="match status" value="1"/>
</dbReference>
<evidence type="ECO:0000256" key="16">
    <source>
        <dbReference type="SAM" id="MobiDB-lite"/>
    </source>
</evidence>
<dbReference type="InterPro" id="IPR014857">
    <property type="entry name" value="Nse1_RING_C4HC3-type"/>
</dbReference>
<evidence type="ECO:0000256" key="3">
    <source>
        <dbReference type="ARBA" id="ARBA00010258"/>
    </source>
</evidence>
<keyword evidence="13 15" id="KW-0234">DNA repair</keyword>
<protein>
    <recommendedName>
        <fullName evidence="5 15">Non-structural maintenance of chromosomes element 1 homolog</fullName>
        <ecNumber evidence="4 15">2.3.2.27</ecNumber>
    </recommendedName>
</protein>
<feature type="compositionally biased region" description="Acidic residues" evidence="16">
    <location>
        <begin position="346"/>
        <end position="355"/>
    </location>
</feature>
<evidence type="ECO:0000256" key="5">
    <source>
        <dbReference type="ARBA" id="ARBA00019422"/>
    </source>
</evidence>
<evidence type="ECO:0000259" key="17">
    <source>
        <dbReference type="Pfam" id="PF08746"/>
    </source>
</evidence>
<evidence type="ECO:0000256" key="9">
    <source>
        <dbReference type="ARBA" id="ARBA00022771"/>
    </source>
</evidence>
<gene>
    <name evidence="18" type="ORF">BO71DRAFT_355957</name>
</gene>
<sequence>MPRGDDDEYDDSNRAFLQAFMARTTMTITEAKPVLAAILSVKDSETITAETITEEDLHNYISATNTAISPFDYEIRSIQPQTELEVPSSSQQDAAANSTEIPDRIFALVNTTSDAMTQLATTFSADEIAFVKRVLDAMFETYNTRRCEAMVISSMQALQLAKASSSDASRRESQLQGTQPGTPGGGSGGGGAAQSLTMTQAETMLKQLVEQGWLEKSRKGYYRVSPRGLMELRGWLVATYNEEVEGIRKIKFCAACKEIITVGQRCEDRDCLGRLHDHCIRRFFRMQKAETCPACSKPWSGDKFVGERAITRAEDPAAQRRRRRTSNTQPQAEAGPSTQVTIPAPDFDEDEGVSE</sequence>
<evidence type="ECO:0000313" key="19">
    <source>
        <dbReference type="Proteomes" id="UP000247810"/>
    </source>
</evidence>
<evidence type="ECO:0000256" key="10">
    <source>
        <dbReference type="ARBA" id="ARBA00022786"/>
    </source>
</evidence>
<dbReference type="Gene3D" id="3.90.1150.220">
    <property type="match status" value="1"/>
</dbReference>
<keyword evidence="10 15" id="KW-0833">Ubl conjugation pathway</keyword>
<dbReference type="PANTHER" id="PTHR20973">
    <property type="entry name" value="NON-SMC ELEMENT 1-RELATED"/>
    <property type="match status" value="1"/>
</dbReference>
<dbReference type="InterPro" id="IPR011513">
    <property type="entry name" value="Nse1"/>
</dbReference>
<dbReference type="CDD" id="cd16493">
    <property type="entry name" value="RING-CH-C4HC3_NSE1"/>
    <property type="match status" value="1"/>
</dbReference>
<dbReference type="EMBL" id="KZ825899">
    <property type="protein sequence ID" value="PYH93136.1"/>
    <property type="molecule type" value="Genomic_DNA"/>
</dbReference>
<feature type="compositionally biased region" description="Polar residues" evidence="16">
    <location>
        <begin position="326"/>
        <end position="341"/>
    </location>
</feature>
<dbReference type="InterPro" id="IPR036388">
    <property type="entry name" value="WH-like_DNA-bd_sf"/>
</dbReference>
<dbReference type="Gene3D" id="1.10.10.10">
    <property type="entry name" value="Winged helix-like DNA-binding domain superfamily/Winged helix DNA-binding domain"/>
    <property type="match status" value="1"/>
</dbReference>
<organism evidence="18 19">
    <name type="scientific">Aspergillus ellipticus CBS 707.79</name>
    <dbReference type="NCBI Taxonomy" id="1448320"/>
    <lineage>
        <taxon>Eukaryota</taxon>
        <taxon>Fungi</taxon>
        <taxon>Dikarya</taxon>
        <taxon>Ascomycota</taxon>
        <taxon>Pezizomycotina</taxon>
        <taxon>Eurotiomycetes</taxon>
        <taxon>Eurotiomycetidae</taxon>
        <taxon>Eurotiales</taxon>
        <taxon>Aspergillaceae</taxon>
        <taxon>Aspergillus</taxon>
        <taxon>Aspergillus subgen. Circumdati</taxon>
    </lineage>
</organism>
<accession>A0A319D6Q4</accession>
<dbReference type="GO" id="GO:0005634">
    <property type="term" value="C:nucleus"/>
    <property type="evidence" value="ECO:0007669"/>
    <property type="project" value="UniProtKB-SubCell"/>
</dbReference>
<evidence type="ECO:0000256" key="4">
    <source>
        <dbReference type="ARBA" id="ARBA00012483"/>
    </source>
</evidence>
<dbReference type="Pfam" id="PF07574">
    <property type="entry name" value="SMC_Nse1"/>
    <property type="match status" value="1"/>
</dbReference>